<evidence type="ECO:0000256" key="3">
    <source>
        <dbReference type="ARBA" id="ARBA00022679"/>
    </source>
</evidence>
<dbReference type="PANTHER" id="PTHR44835">
    <property type="entry name" value="UDP-N-ACETYLGLUCOSAMINE--PEPTIDE N-ACETYLGLUCOSAMINYLTRANSFERASE SPINDLY-RELATED"/>
    <property type="match status" value="1"/>
</dbReference>
<keyword evidence="8" id="KW-1185">Reference proteome</keyword>
<keyword evidence="5" id="KW-0802">TPR repeat</keyword>
<dbReference type="EMBL" id="JABAFA010000068">
    <property type="protein sequence ID" value="NMD99865.1"/>
    <property type="molecule type" value="Genomic_DNA"/>
</dbReference>
<evidence type="ECO:0000313" key="8">
    <source>
        <dbReference type="Proteomes" id="UP000543804"/>
    </source>
</evidence>
<dbReference type="AlphaFoldDB" id="A0A848BDA4"/>
<feature type="domain" description="O-GlcNAc transferase C-terminal" evidence="6">
    <location>
        <begin position="219"/>
        <end position="380"/>
    </location>
</feature>
<dbReference type="Gene3D" id="3.40.50.2000">
    <property type="entry name" value="Glycogen Phosphorylase B"/>
    <property type="match status" value="1"/>
</dbReference>
<dbReference type="SUPFAM" id="SSF53756">
    <property type="entry name" value="UDP-Glycosyltransferase/glycogen phosphorylase"/>
    <property type="match status" value="1"/>
</dbReference>
<dbReference type="Pfam" id="PF13844">
    <property type="entry name" value="Glyco_transf_41"/>
    <property type="match status" value="2"/>
</dbReference>
<sequence length="606" mass="66843">MRKSEPQEGESALPEELLDWQLACDRFAREGDVRGMRACAQEVRAIGSAEAAREAQAMEADAALYAGDGGAAGRLAAAVLAAEPAHLHARLVLAGADSRAFAVARALDRLRALQQDLERDLLPYTQGKPRAAAAREKWARHRRALLYRALLFLADDAYLAAMPEEAAAALHKAAALAPDAGAAAALYSKYLFMRNYRAQPDAEKRQEAELFGAFLSGVQPYRQEQILRVPGKRLRIGYISRDFRLHAMAYFLAPFLRDFTPEAFSVYVYATGPVDEVTRRLRHFPVQWRDVRGRSAHTVARLIAEDHIDILVDLSGHTQDNALPTLAYHAAPVQLSGLGYVATTGLAAVDGFLVDRVTLPQGASEAAFLERIVRLPHCQFCYAPGAVREMPEVAADIPYQRNGFVTFGSFNNLAKLSDETLLCWRAILDALPDSRLVLKGKTLSVPDGRALTRSRLAALGLPVSRIELRPFSEHYLEEYRDIDIALDSTPYTGGLTTCEALYMGVPVVTLRGRTHGSRFGASLLTAASLPELIAENEMEYVKKACALARHPELLAKNHRKMRAHLQASRLMDAKAYMQDVERTYRALWEAYCQRGDDGAAQYPAAD</sequence>
<gene>
    <name evidence="7" type="ORF">HF878_10440</name>
</gene>
<comment type="caution">
    <text evidence="7">The sequence shown here is derived from an EMBL/GenBank/DDBJ whole genome shotgun (WGS) entry which is preliminary data.</text>
</comment>
<evidence type="ECO:0000256" key="4">
    <source>
        <dbReference type="ARBA" id="ARBA00022737"/>
    </source>
</evidence>
<dbReference type="InterPro" id="IPR051939">
    <property type="entry name" value="Glycosyltr_41/O-GlcNAc_trsf"/>
</dbReference>
<evidence type="ECO:0000256" key="1">
    <source>
        <dbReference type="ARBA" id="ARBA00004922"/>
    </source>
</evidence>
<keyword evidence="2" id="KW-0328">Glycosyltransferase</keyword>
<evidence type="ECO:0000259" key="6">
    <source>
        <dbReference type="Pfam" id="PF13844"/>
    </source>
</evidence>
<dbReference type="Gene3D" id="3.40.50.11380">
    <property type="match status" value="1"/>
</dbReference>
<accession>A0A848BDA4</accession>
<keyword evidence="4" id="KW-0677">Repeat</keyword>
<protein>
    <recommendedName>
        <fullName evidence="6">O-GlcNAc transferase C-terminal domain-containing protein</fullName>
    </recommendedName>
</protein>
<evidence type="ECO:0000256" key="5">
    <source>
        <dbReference type="ARBA" id="ARBA00022803"/>
    </source>
</evidence>
<feature type="domain" description="O-GlcNAc transferase C-terminal" evidence="6">
    <location>
        <begin position="404"/>
        <end position="579"/>
    </location>
</feature>
<evidence type="ECO:0000256" key="2">
    <source>
        <dbReference type="ARBA" id="ARBA00022676"/>
    </source>
</evidence>
<reference evidence="7 8" key="1">
    <citation type="submission" date="2020-04" db="EMBL/GenBank/DDBJ databases">
        <authorList>
            <person name="Hitch T.C.A."/>
            <person name="Wylensek D."/>
            <person name="Clavel T."/>
        </authorList>
    </citation>
    <scope>NUCLEOTIDE SEQUENCE [LARGE SCALE GENOMIC DNA]</scope>
    <source>
        <strain evidence="7 8">PG-130-P53-12</strain>
    </source>
</reference>
<organism evidence="7 8">
    <name type="scientific">Selenomonas bovis</name>
    <dbReference type="NCBI Taxonomy" id="416586"/>
    <lineage>
        <taxon>Bacteria</taxon>
        <taxon>Bacillati</taxon>
        <taxon>Bacillota</taxon>
        <taxon>Negativicutes</taxon>
        <taxon>Selenomonadales</taxon>
        <taxon>Selenomonadaceae</taxon>
        <taxon>Selenomonas</taxon>
    </lineage>
</organism>
<evidence type="ECO:0000313" key="7">
    <source>
        <dbReference type="EMBL" id="NMD99865.1"/>
    </source>
</evidence>
<keyword evidence="3" id="KW-0808">Transferase</keyword>
<dbReference type="PANTHER" id="PTHR44835:SF1">
    <property type="entry name" value="PROTEIN O-GLCNAC TRANSFERASE"/>
    <property type="match status" value="1"/>
</dbReference>
<name>A0A848BDA4_9FIRM</name>
<dbReference type="InterPro" id="IPR029489">
    <property type="entry name" value="OGT/SEC/SPY_C"/>
</dbReference>
<dbReference type="GO" id="GO:0016757">
    <property type="term" value="F:glycosyltransferase activity"/>
    <property type="evidence" value="ECO:0007669"/>
    <property type="project" value="UniProtKB-KW"/>
</dbReference>
<comment type="pathway">
    <text evidence="1">Protein modification; protein glycosylation.</text>
</comment>
<proteinExistence type="predicted"/>
<dbReference type="Proteomes" id="UP000543804">
    <property type="component" value="Unassembled WGS sequence"/>
</dbReference>